<evidence type="ECO:0000313" key="3">
    <source>
        <dbReference type="EMBL" id="VAW59738.1"/>
    </source>
</evidence>
<protein>
    <submittedName>
        <fullName evidence="3">Nucleoside-diphosphate-sugar epimerases</fullName>
    </submittedName>
</protein>
<dbReference type="PANTHER" id="PTHR43574">
    <property type="entry name" value="EPIMERASE-RELATED"/>
    <property type="match status" value="1"/>
</dbReference>
<reference evidence="3" key="1">
    <citation type="submission" date="2018-06" db="EMBL/GenBank/DDBJ databases">
        <authorList>
            <person name="Zhirakovskaya E."/>
        </authorList>
    </citation>
    <scope>NUCLEOTIDE SEQUENCE</scope>
</reference>
<dbReference type="AlphaFoldDB" id="A0A3B0WUI0"/>
<gene>
    <name evidence="3" type="ORF">MNBD_GAMMA11-1522</name>
</gene>
<organism evidence="3">
    <name type="scientific">hydrothermal vent metagenome</name>
    <dbReference type="NCBI Taxonomy" id="652676"/>
    <lineage>
        <taxon>unclassified sequences</taxon>
        <taxon>metagenomes</taxon>
        <taxon>ecological metagenomes</taxon>
    </lineage>
</organism>
<dbReference type="EMBL" id="UOFG01000094">
    <property type="protein sequence ID" value="VAW59738.1"/>
    <property type="molecule type" value="Genomic_DNA"/>
</dbReference>
<keyword evidence="1" id="KW-0520">NAD</keyword>
<evidence type="ECO:0000259" key="2">
    <source>
        <dbReference type="Pfam" id="PF01370"/>
    </source>
</evidence>
<accession>A0A3B0WUI0</accession>
<dbReference type="InterPro" id="IPR036291">
    <property type="entry name" value="NAD(P)-bd_dom_sf"/>
</dbReference>
<feature type="domain" description="NAD-dependent epimerase/dehydratase" evidence="2">
    <location>
        <begin position="19"/>
        <end position="229"/>
    </location>
</feature>
<dbReference type="SUPFAM" id="SSF51735">
    <property type="entry name" value="NAD(P)-binding Rossmann-fold domains"/>
    <property type="match status" value="1"/>
</dbReference>
<dbReference type="Pfam" id="PF01370">
    <property type="entry name" value="Epimerase"/>
    <property type="match status" value="1"/>
</dbReference>
<dbReference type="Gene3D" id="3.40.50.720">
    <property type="entry name" value="NAD(P)-binding Rossmann-like Domain"/>
    <property type="match status" value="1"/>
</dbReference>
<sequence length="309" mass="33980">MPGAETQNSVVDTMVSIVGCGYVGKKIAALLTGQQQPPTCFVQSEKSKTTAKLQALDIYRLELDRATPSIPARQMNAAFHNASVAYLVPPPPRGEVDTRMSHFTGMLETCSVVPKKILLISTTGVYGDCKGQWIDETQAENPQAERAHRRLSAESQLKNYCKKKGVKCVIFRVPGIYSAEKLPIRRITSGEAIVCAQDSGFTNRIHVDDLAAFCAEALISEPEAGIYNCCDGQPSTMHDYFTQVARAMNLSMPEEISLQQAQQQLSVGMLSYLAESKRISNKKLLNHFETQFKYPDLQAGLKSAVAEKL</sequence>
<proteinExistence type="predicted"/>
<name>A0A3B0WUI0_9ZZZZ</name>
<evidence type="ECO:0000256" key="1">
    <source>
        <dbReference type="ARBA" id="ARBA00023027"/>
    </source>
</evidence>
<dbReference type="InterPro" id="IPR001509">
    <property type="entry name" value="Epimerase_deHydtase"/>
</dbReference>